<evidence type="ECO:0000256" key="6">
    <source>
        <dbReference type="SAM" id="MobiDB-lite"/>
    </source>
</evidence>
<dbReference type="InterPro" id="IPR001857">
    <property type="entry name" value="Ribosomal_bL19"/>
</dbReference>
<keyword evidence="2 5" id="KW-0694">RNA-binding</keyword>
<dbReference type="GO" id="GO:0005840">
    <property type="term" value="C:ribosome"/>
    <property type="evidence" value="ECO:0007669"/>
    <property type="project" value="UniProtKB-KW"/>
</dbReference>
<evidence type="ECO:0000256" key="2">
    <source>
        <dbReference type="ARBA" id="ARBA00022884"/>
    </source>
</evidence>
<dbReference type="InterPro" id="IPR035979">
    <property type="entry name" value="RBD_domain_sf"/>
</dbReference>
<dbReference type="PROSITE" id="PS50102">
    <property type="entry name" value="RRM"/>
    <property type="match status" value="1"/>
</dbReference>
<dbReference type="SMART" id="SM00360">
    <property type="entry name" value="RRM"/>
    <property type="match status" value="1"/>
</dbReference>
<protein>
    <recommendedName>
        <fullName evidence="7">RRM domain-containing protein</fullName>
    </recommendedName>
</protein>
<evidence type="ECO:0000256" key="3">
    <source>
        <dbReference type="ARBA" id="ARBA00022980"/>
    </source>
</evidence>
<evidence type="ECO:0000256" key="4">
    <source>
        <dbReference type="ARBA" id="ARBA00023274"/>
    </source>
</evidence>
<dbReference type="Gene3D" id="3.30.70.330">
    <property type="match status" value="1"/>
</dbReference>
<sequence>MADVETTQPPTNGGGDPIVDDGEEDESKEIMLMKQRVEEMEREAKKLRELQAAAEAAGNGTGSEDGGVPMETEEDKSQADGRSVYVGNVDYSATPEEIQGHFQACGTINRVTILCDKFTGHPKGYAYVEFAEPEHIDAALAMDNSLFRGRLIKVRISWASHRLLYPDSLLVHRSLQNEQTFLVSTAEVEVAGGTEEDTEVDIGEGSADTAPIEDAAEEEDEGSDPKSKLVIFASSGVEFLAEMLNLFRASARLMSTASKAHTAPYPFSKTALIPPAPFITPPKALREGKGLMQYLHKSLPTLDKQRMLRTLFSRQSPNRLYPGSILTVTLDHAPTTFTGVLLGIRRRGPDTSFVLRNIIQRTGVEMQFFVSSPHLKDIKVVQKPPRGRMRRAKLFYLRDSPEKMSMIAGNRK</sequence>
<evidence type="ECO:0000256" key="5">
    <source>
        <dbReference type="PROSITE-ProRule" id="PRU00176"/>
    </source>
</evidence>
<comment type="similarity">
    <text evidence="1">Belongs to the bacterial ribosomal protein bL19 family.</text>
</comment>
<dbReference type="GO" id="GO:0006412">
    <property type="term" value="P:translation"/>
    <property type="evidence" value="ECO:0007669"/>
    <property type="project" value="InterPro"/>
</dbReference>
<dbReference type="Pfam" id="PF01245">
    <property type="entry name" value="Ribosomal_L19"/>
    <property type="match status" value="1"/>
</dbReference>
<comment type="caution">
    <text evidence="8">The sequence shown here is derived from an EMBL/GenBank/DDBJ whole genome shotgun (WGS) entry which is preliminary data.</text>
</comment>
<evidence type="ECO:0000313" key="9">
    <source>
        <dbReference type="Proteomes" id="UP000807353"/>
    </source>
</evidence>
<dbReference type="GO" id="GO:0008143">
    <property type="term" value="F:poly(A) binding"/>
    <property type="evidence" value="ECO:0007669"/>
    <property type="project" value="TreeGrafter"/>
</dbReference>
<feature type="region of interest" description="Disordered" evidence="6">
    <location>
        <begin position="1"/>
        <end position="82"/>
    </location>
</feature>
<keyword evidence="3" id="KW-0689">Ribosomal protein</keyword>
<feature type="compositionally biased region" description="Acidic residues" evidence="6">
    <location>
        <begin position="18"/>
        <end position="27"/>
    </location>
</feature>
<evidence type="ECO:0000313" key="8">
    <source>
        <dbReference type="EMBL" id="KAF9468949.1"/>
    </source>
</evidence>
<dbReference type="InterPro" id="IPR012677">
    <property type="entry name" value="Nucleotide-bd_a/b_plait_sf"/>
</dbReference>
<dbReference type="CDD" id="cd12306">
    <property type="entry name" value="RRM_II_PABPs"/>
    <property type="match status" value="1"/>
</dbReference>
<evidence type="ECO:0000259" key="7">
    <source>
        <dbReference type="PROSITE" id="PS50102"/>
    </source>
</evidence>
<dbReference type="InterPro" id="IPR038657">
    <property type="entry name" value="Ribosomal_bL19_sf"/>
</dbReference>
<dbReference type="PANTHER" id="PTHR23236">
    <property type="entry name" value="EUKARYOTIC TRANSLATION INITIATION FACTOR 4B/4H"/>
    <property type="match status" value="1"/>
</dbReference>
<accession>A0A9P5YGP6</accession>
<dbReference type="EMBL" id="MU150231">
    <property type="protein sequence ID" value="KAF9468949.1"/>
    <property type="molecule type" value="Genomic_DNA"/>
</dbReference>
<reference evidence="8" key="1">
    <citation type="submission" date="2020-11" db="EMBL/GenBank/DDBJ databases">
        <authorList>
            <consortium name="DOE Joint Genome Institute"/>
            <person name="Ahrendt S."/>
            <person name="Riley R."/>
            <person name="Andreopoulos W."/>
            <person name="Labutti K."/>
            <person name="Pangilinan J."/>
            <person name="Ruiz-Duenas F.J."/>
            <person name="Barrasa J.M."/>
            <person name="Sanchez-Garcia M."/>
            <person name="Camarero S."/>
            <person name="Miyauchi S."/>
            <person name="Serrano A."/>
            <person name="Linde D."/>
            <person name="Babiker R."/>
            <person name="Drula E."/>
            <person name="Ayuso-Fernandez I."/>
            <person name="Pacheco R."/>
            <person name="Padilla G."/>
            <person name="Ferreira P."/>
            <person name="Barriuso J."/>
            <person name="Kellner H."/>
            <person name="Castanera R."/>
            <person name="Alfaro M."/>
            <person name="Ramirez L."/>
            <person name="Pisabarro A.G."/>
            <person name="Kuo A."/>
            <person name="Tritt A."/>
            <person name="Lipzen A."/>
            <person name="He G."/>
            <person name="Yan M."/>
            <person name="Ng V."/>
            <person name="Cullen D."/>
            <person name="Martin F."/>
            <person name="Rosso M.-N."/>
            <person name="Henrissat B."/>
            <person name="Hibbett D."/>
            <person name="Martinez A.T."/>
            <person name="Grigoriev I.V."/>
        </authorList>
    </citation>
    <scope>NUCLEOTIDE SEQUENCE</scope>
    <source>
        <strain evidence="8">CBS 247.69</strain>
    </source>
</reference>
<keyword evidence="9" id="KW-1185">Reference proteome</keyword>
<evidence type="ECO:0000256" key="1">
    <source>
        <dbReference type="ARBA" id="ARBA00005781"/>
    </source>
</evidence>
<keyword evidence="4" id="KW-0687">Ribonucleoprotein</keyword>
<feature type="region of interest" description="Disordered" evidence="6">
    <location>
        <begin position="192"/>
        <end position="225"/>
    </location>
</feature>
<dbReference type="OrthoDB" id="4726at2759"/>
<dbReference type="SUPFAM" id="SSF54928">
    <property type="entry name" value="RNA-binding domain, RBD"/>
    <property type="match status" value="1"/>
</dbReference>
<feature type="compositionally biased region" description="Basic and acidic residues" evidence="6">
    <location>
        <begin position="28"/>
        <end position="49"/>
    </location>
</feature>
<dbReference type="Proteomes" id="UP000807353">
    <property type="component" value="Unassembled WGS sequence"/>
</dbReference>
<dbReference type="GO" id="GO:0003735">
    <property type="term" value="F:structural constituent of ribosome"/>
    <property type="evidence" value="ECO:0007669"/>
    <property type="project" value="InterPro"/>
</dbReference>
<dbReference type="InterPro" id="IPR008991">
    <property type="entry name" value="Translation_prot_SH3-like_sf"/>
</dbReference>
<dbReference type="GO" id="GO:1990904">
    <property type="term" value="C:ribonucleoprotein complex"/>
    <property type="evidence" value="ECO:0007669"/>
    <property type="project" value="UniProtKB-KW"/>
</dbReference>
<gene>
    <name evidence="8" type="ORF">BDZ94DRAFT_1304093</name>
</gene>
<feature type="compositionally biased region" description="Polar residues" evidence="6">
    <location>
        <begin position="1"/>
        <end position="11"/>
    </location>
</feature>
<dbReference type="PANTHER" id="PTHR23236:SF12">
    <property type="entry name" value="EUKARYOTIC INITIATION FACTOR 4B-RELATED"/>
    <property type="match status" value="1"/>
</dbReference>
<dbReference type="AlphaFoldDB" id="A0A9P5YGP6"/>
<dbReference type="Pfam" id="PF00076">
    <property type="entry name" value="RRM_1"/>
    <property type="match status" value="1"/>
</dbReference>
<proteinExistence type="inferred from homology"/>
<organism evidence="8 9">
    <name type="scientific">Collybia nuda</name>
    <dbReference type="NCBI Taxonomy" id="64659"/>
    <lineage>
        <taxon>Eukaryota</taxon>
        <taxon>Fungi</taxon>
        <taxon>Dikarya</taxon>
        <taxon>Basidiomycota</taxon>
        <taxon>Agaricomycotina</taxon>
        <taxon>Agaricomycetes</taxon>
        <taxon>Agaricomycetidae</taxon>
        <taxon>Agaricales</taxon>
        <taxon>Tricholomatineae</taxon>
        <taxon>Clitocybaceae</taxon>
        <taxon>Collybia</taxon>
    </lineage>
</organism>
<dbReference type="SUPFAM" id="SSF50104">
    <property type="entry name" value="Translation proteins SH3-like domain"/>
    <property type="match status" value="1"/>
</dbReference>
<dbReference type="Gene3D" id="2.30.30.790">
    <property type="match status" value="1"/>
</dbReference>
<feature type="domain" description="RRM" evidence="7">
    <location>
        <begin position="82"/>
        <end position="159"/>
    </location>
</feature>
<dbReference type="InterPro" id="IPR000504">
    <property type="entry name" value="RRM_dom"/>
</dbReference>
<name>A0A9P5YGP6_9AGAR</name>